<evidence type="ECO:0000313" key="3">
    <source>
        <dbReference type="EMBL" id="RKT52908.1"/>
    </source>
</evidence>
<gene>
    <name evidence="3" type="ORF">C8E97_1448</name>
</gene>
<evidence type="ECO:0000256" key="2">
    <source>
        <dbReference type="SAM" id="SignalP"/>
    </source>
</evidence>
<feature type="region of interest" description="Disordered" evidence="1">
    <location>
        <begin position="30"/>
        <end position="52"/>
    </location>
</feature>
<feature type="chain" id="PRO_5039169771" description="DUF4352 domain-containing protein" evidence="2">
    <location>
        <begin position="18"/>
        <end position="180"/>
    </location>
</feature>
<evidence type="ECO:0000256" key="1">
    <source>
        <dbReference type="SAM" id="MobiDB-lite"/>
    </source>
</evidence>
<evidence type="ECO:0008006" key="5">
    <source>
        <dbReference type="Google" id="ProtNLM"/>
    </source>
</evidence>
<keyword evidence="2" id="KW-0732">Signal</keyword>
<name>A0A495VZ78_9PSEU</name>
<comment type="caution">
    <text evidence="3">The sequence shown here is derived from an EMBL/GenBank/DDBJ whole genome shotgun (WGS) entry which is preliminary data.</text>
</comment>
<accession>A0A495VZ78</accession>
<dbReference type="Proteomes" id="UP000282084">
    <property type="component" value="Unassembled WGS sequence"/>
</dbReference>
<dbReference type="PROSITE" id="PS51257">
    <property type="entry name" value="PROKAR_LIPOPROTEIN"/>
    <property type="match status" value="1"/>
</dbReference>
<keyword evidence="4" id="KW-1185">Reference proteome</keyword>
<evidence type="ECO:0000313" key="4">
    <source>
        <dbReference type="Proteomes" id="UP000282084"/>
    </source>
</evidence>
<dbReference type="RefSeq" id="WP_121002819.1">
    <property type="nucleotide sequence ID" value="NZ_RBXO01000001.1"/>
</dbReference>
<feature type="signal peptide" evidence="2">
    <location>
        <begin position="1"/>
        <end position="17"/>
    </location>
</feature>
<dbReference type="EMBL" id="RBXO01000001">
    <property type="protein sequence ID" value="RKT52908.1"/>
    <property type="molecule type" value="Genomic_DNA"/>
</dbReference>
<protein>
    <recommendedName>
        <fullName evidence="5">DUF4352 domain-containing protein</fullName>
    </recommendedName>
</protein>
<reference evidence="3 4" key="1">
    <citation type="submission" date="2018-10" db="EMBL/GenBank/DDBJ databases">
        <title>Sequencing the genomes of 1000 actinobacteria strains.</title>
        <authorList>
            <person name="Klenk H.-P."/>
        </authorList>
    </citation>
    <scope>NUCLEOTIDE SEQUENCE [LARGE SCALE GENOMIC DNA]</scope>
    <source>
        <strain evidence="3 4">DSM 43800</strain>
    </source>
</reference>
<sequence length="180" mass="18095">MKFAGLAVGLCLAVALAGCADHSGLSDASVLEPPSSTRAKPDQAPPAAAPATAFGTQRRWPNGLAVTVSPARSLKPSDTSFPRAPRTAVFALTVANSAKTAYRTSQLAVRATVGGEPVAEVLDSVQGLNGLAGAVTEIAPGGDTVLTLAFAVPEEPVRLHLVVEPSGAGQEPSATFEGLA</sequence>
<dbReference type="OrthoDB" id="3686846at2"/>
<dbReference type="AlphaFoldDB" id="A0A495VZ78"/>
<organism evidence="3 4">
    <name type="scientific">Saccharothrix australiensis</name>
    <dbReference type="NCBI Taxonomy" id="2072"/>
    <lineage>
        <taxon>Bacteria</taxon>
        <taxon>Bacillati</taxon>
        <taxon>Actinomycetota</taxon>
        <taxon>Actinomycetes</taxon>
        <taxon>Pseudonocardiales</taxon>
        <taxon>Pseudonocardiaceae</taxon>
        <taxon>Saccharothrix</taxon>
    </lineage>
</organism>
<proteinExistence type="predicted"/>